<dbReference type="PRINTS" id="PR00404">
    <property type="entry name" value="MADSDOMAIN"/>
</dbReference>
<reference evidence="8 9" key="1">
    <citation type="submission" date="2024-04" db="EMBL/GenBank/DDBJ databases">
        <title>Genome assembly C_amara_ONT_v2.</title>
        <authorList>
            <person name="Yant L."/>
            <person name="Moore C."/>
            <person name="Slenker M."/>
        </authorList>
    </citation>
    <scope>NUCLEOTIDE SEQUENCE [LARGE SCALE GENOMIC DNA]</scope>
    <source>
        <tissue evidence="8">Leaf</tissue>
    </source>
</reference>
<accession>A0ABD1AXW9</accession>
<gene>
    <name evidence="8" type="ORF">V5N11_023579</name>
</gene>
<keyword evidence="2" id="KW-0805">Transcription regulation</keyword>
<dbReference type="PANTHER" id="PTHR11945:SF821">
    <property type="entry name" value="AGAMOUS-LIKE 57"/>
    <property type="match status" value="1"/>
</dbReference>
<sequence length="198" mass="22838">MSMEQTKGRLTKGKQKIEMKVIESYGDRMVTFSKRKAGILKKMSEIITMCNVEAAFLVFSETRKPYTFAHPSMKELAERLNNYSRQEMPEKDHTVELIEAHKKQNIENFVKNFEALEEELATVNEKLKLLKKSRNEKKLNKMWWNSPLKNLSVEECQKRHQAFLELHDKLCDMAFSRLGKNGSGTSSGHARGGHSDGD</sequence>
<evidence type="ECO:0000256" key="5">
    <source>
        <dbReference type="ARBA" id="ARBA00023242"/>
    </source>
</evidence>
<dbReference type="EMBL" id="JBANAX010000379">
    <property type="protein sequence ID" value="KAL1211572.1"/>
    <property type="molecule type" value="Genomic_DNA"/>
</dbReference>
<comment type="subcellular location">
    <subcellularLocation>
        <location evidence="1">Nucleus</location>
    </subcellularLocation>
</comment>
<name>A0ABD1AXW9_CARAN</name>
<dbReference type="AlphaFoldDB" id="A0ABD1AXW9"/>
<keyword evidence="3" id="KW-0238">DNA-binding</keyword>
<feature type="coiled-coil region" evidence="6">
    <location>
        <begin position="99"/>
        <end position="133"/>
    </location>
</feature>
<evidence type="ECO:0000259" key="7">
    <source>
        <dbReference type="PROSITE" id="PS50066"/>
    </source>
</evidence>
<dbReference type="InterPro" id="IPR036879">
    <property type="entry name" value="TF_MADSbox_sf"/>
</dbReference>
<evidence type="ECO:0000256" key="4">
    <source>
        <dbReference type="ARBA" id="ARBA00023163"/>
    </source>
</evidence>
<dbReference type="Proteomes" id="UP001558713">
    <property type="component" value="Unassembled WGS sequence"/>
</dbReference>
<evidence type="ECO:0000256" key="2">
    <source>
        <dbReference type="ARBA" id="ARBA00023015"/>
    </source>
</evidence>
<dbReference type="GO" id="GO:0005634">
    <property type="term" value="C:nucleus"/>
    <property type="evidence" value="ECO:0007669"/>
    <property type="project" value="UniProtKB-SubCell"/>
</dbReference>
<evidence type="ECO:0000256" key="1">
    <source>
        <dbReference type="ARBA" id="ARBA00004123"/>
    </source>
</evidence>
<organism evidence="8 9">
    <name type="scientific">Cardamine amara subsp. amara</name>
    <dbReference type="NCBI Taxonomy" id="228776"/>
    <lineage>
        <taxon>Eukaryota</taxon>
        <taxon>Viridiplantae</taxon>
        <taxon>Streptophyta</taxon>
        <taxon>Embryophyta</taxon>
        <taxon>Tracheophyta</taxon>
        <taxon>Spermatophyta</taxon>
        <taxon>Magnoliopsida</taxon>
        <taxon>eudicotyledons</taxon>
        <taxon>Gunneridae</taxon>
        <taxon>Pentapetalae</taxon>
        <taxon>rosids</taxon>
        <taxon>malvids</taxon>
        <taxon>Brassicales</taxon>
        <taxon>Brassicaceae</taxon>
        <taxon>Cardamineae</taxon>
        <taxon>Cardamine</taxon>
    </lineage>
</organism>
<dbReference type="PANTHER" id="PTHR11945">
    <property type="entry name" value="MADS BOX PROTEIN"/>
    <property type="match status" value="1"/>
</dbReference>
<dbReference type="PROSITE" id="PS50066">
    <property type="entry name" value="MADS_BOX_2"/>
    <property type="match status" value="1"/>
</dbReference>
<evidence type="ECO:0000256" key="3">
    <source>
        <dbReference type="ARBA" id="ARBA00023125"/>
    </source>
</evidence>
<keyword evidence="5" id="KW-0539">Nucleus</keyword>
<protein>
    <submittedName>
        <fullName evidence="8">Agamous-like MADS-box protein AGL62</fullName>
    </submittedName>
</protein>
<comment type="caution">
    <text evidence="8">The sequence shown here is derived from an EMBL/GenBank/DDBJ whole genome shotgun (WGS) entry which is preliminary data.</text>
</comment>
<dbReference type="Pfam" id="PF00319">
    <property type="entry name" value="SRF-TF"/>
    <property type="match status" value="1"/>
</dbReference>
<keyword evidence="6" id="KW-0175">Coiled coil</keyword>
<keyword evidence="4" id="KW-0804">Transcription</keyword>
<evidence type="ECO:0000313" key="9">
    <source>
        <dbReference type="Proteomes" id="UP001558713"/>
    </source>
</evidence>
<dbReference type="InterPro" id="IPR002100">
    <property type="entry name" value="TF_MADSbox"/>
</dbReference>
<proteinExistence type="predicted"/>
<dbReference type="Gene3D" id="3.40.1810.10">
    <property type="entry name" value="Transcription factor, MADS-box"/>
    <property type="match status" value="1"/>
</dbReference>
<feature type="domain" description="MADS-box" evidence="7">
    <location>
        <begin position="12"/>
        <end position="72"/>
    </location>
</feature>
<evidence type="ECO:0000256" key="6">
    <source>
        <dbReference type="SAM" id="Coils"/>
    </source>
</evidence>
<evidence type="ECO:0000313" key="8">
    <source>
        <dbReference type="EMBL" id="KAL1211572.1"/>
    </source>
</evidence>
<dbReference type="GO" id="GO:0003677">
    <property type="term" value="F:DNA binding"/>
    <property type="evidence" value="ECO:0007669"/>
    <property type="project" value="UniProtKB-KW"/>
</dbReference>
<dbReference type="SUPFAM" id="SSF55455">
    <property type="entry name" value="SRF-like"/>
    <property type="match status" value="1"/>
</dbReference>
<keyword evidence="9" id="KW-1185">Reference proteome</keyword>
<dbReference type="SMART" id="SM00432">
    <property type="entry name" value="MADS"/>
    <property type="match status" value="1"/>
</dbReference>